<evidence type="ECO:0000313" key="3">
    <source>
        <dbReference type="Proteomes" id="UP000289152"/>
    </source>
</evidence>
<name>A0A4Q1BHX1_TREME</name>
<dbReference type="AlphaFoldDB" id="A0A4Q1BHX1"/>
<sequence length="201" mass="22887">MFVDHLSTVPELDNAFKKGVNFPNDTKKHRLDMYQSTTLMIHWPLQCVAINYNPIISVFYAKEWDSTSTSRRWIIFGSTRLIPTLLHFHLLVPTRLARSSRSSRSTDTISHSPLPTSYVGSNYHANHRSSRLSDLQIPRVAESGSSKPTRLLRSTSTRRLSDKPYPCPVDCSPRSDRSCYFGRQPVPPPLSFLVSHSTSRI</sequence>
<protein>
    <submittedName>
        <fullName evidence="2">Uncharacterized protein</fullName>
    </submittedName>
</protein>
<evidence type="ECO:0000313" key="2">
    <source>
        <dbReference type="EMBL" id="RXK37223.1"/>
    </source>
</evidence>
<gene>
    <name evidence="2" type="ORF">M231_05513</name>
</gene>
<feature type="compositionally biased region" description="Low complexity" evidence="1">
    <location>
        <begin position="149"/>
        <end position="158"/>
    </location>
</feature>
<keyword evidence="3" id="KW-1185">Reference proteome</keyword>
<dbReference type="EMBL" id="SDIL01000074">
    <property type="protein sequence ID" value="RXK37223.1"/>
    <property type="molecule type" value="Genomic_DNA"/>
</dbReference>
<reference evidence="2 3" key="1">
    <citation type="submission" date="2016-06" db="EMBL/GenBank/DDBJ databases">
        <title>Evolution of pathogenesis and genome organization in the Tremellales.</title>
        <authorList>
            <person name="Cuomo C."/>
            <person name="Litvintseva A."/>
            <person name="Heitman J."/>
            <person name="Chen Y."/>
            <person name="Sun S."/>
            <person name="Springer D."/>
            <person name="Dromer F."/>
            <person name="Young S."/>
            <person name="Zeng Q."/>
            <person name="Chapman S."/>
            <person name="Gujja S."/>
            <person name="Saif S."/>
            <person name="Birren B."/>
        </authorList>
    </citation>
    <scope>NUCLEOTIDE SEQUENCE [LARGE SCALE GENOMIC DNA]</scope>
    <source>
        <strain evidence="2 3">ATCC 28783</strain>
    </source>
</reference>
<accession>A0A4Q1BHX1</accession>
<proteinExistence type="predicted"/>
<dbReference type="Proteomes" id="UP000289152">
    <property type="component" value="Unassembled WGS sequence"/>
</dbReference>
<comment type="caution">
    <text evidence="2">The sequence shown here is derived from an EMBL/GenBank/DDBJ whole genome shotgun (WGS) entry which is preliminary data.</text>
</comment>
<evidence type="ECO:0000256" key="1">
    <source>
        <dbReference type="SAM" id="MobiDB-lite"/>
    </source>
</evidence>
<feature type="region of interest" description="Disordered" evidence="1">
    <location>
        <begin position="129"/>
        <end position="165"/>
    </location>
</feature>
<dbReference type="InParanoid" id="A0A4Q1BHX1"/>
<dbReference type="VEuPathDB" id="FungiDB:TREMEDRAFT_64031"/>
<organism evidence="2 3">
    <name type="scientific">Tremella mesenterica</name>
    <name type="common">Jelly fungus</name>
    <dbReference type="NCBI Taxonomy" id="5217"/>
    <lineage>
        <taxon>Eukaryota</taxon>
        <taxon>Fungi</taxon>
        <taxon>Dikarya</taxon>
        <taxon>Basidiomycota</taxon>
        <taxon>Agaricomycotina</taxon>
        <taxon>Tremellomycetes</taxon>
        <taxon>Tremellales</taxon>
        <taxon>Tremellaceae</taxon>
        <taxon>Tremella</taxon>
    </lineage>
</organism>